<organism evidence="2 3">
    <name type="scientific">Calidithermus roseus</name>
    <dbReference type="NCBI Taxonomy" id="1644118"/>
    <lineage>
        <taxon>Bacteria</taxon>
        <taxon>Thermotogati</taxon>
        <taxon>Deinococcota</taxon>
        <taxon>Deinococci</taxon>
        <taxon>Thermales</taxon>
        <taxon>Thermaceae</taxon>
        <taxon>Calidithermus</taxon>
    </lineage>
</organism>
<feature type="compositionally biased region" description="Polar residues" evidence="1">
    <location>
        <begin position="1"/>
        <end position="11"/>
    </location>
</feature>
<proteinExistence type="predicted"/>
<keyword evidence="3" id="KW-1185">Reference proteome</keyword>
<comment type="caution">
    <text evidence="2">The sequence shown here is derived from an EMBL/GenBank/DDBJ whole genome shotgun (WGS) entry which is preliminary data.</text>
</comment>
<feature type="region of interest" description="Disordered" evidence="1">
    <location>
        <begin position="1"/>
        <end position="26"/>
    </location>
</feature>
<evidence type="ECO:0000313" key="2">
    <source>
        <dbReference type="EMBL" id="RIH84350.1"/>
    </source>
</evidence>
<evidence type="ECO:0000256" key="1">
    <source>
        <dbReference type="SAM" id="MobiDB-lite"/>
    </source>
</evidence>
<reference evidence="2 3" key="1">
    <citation type="submission" date="2018-08" db="EMBL/GenBank/DDBJ databases">
        <title>Meiothermus roseus NBRC 110900 genome sequencing project.</title>
        <authorList>
            <person name="Da Costa M.S."/>
            <person name="Albuquerque L."/>
            <person name="Raposo P."/>
            <person name="Froufe H.J.C."/>
            <person name="Barroso C.S."/>
            <person name="Egas C."/>
        </authorList>
    </citation>
    <scope>NUCLEOTIDE SEQUENCE [LARGE SCALE GENOMIC DNA]</scope>
    <source>
        <strain evidence="2 3">NBRC 110900</strain>
    </source>
</reference>
<gene>
    <name evidence="2" type="ORF">Mrose_02699</name>
</gene>
<dbReference type="EMBL" id="QWLA01000059">
    <property type="protein sequence ID" value="RIH84350.1"/>
    <property type="molecule type" value="Genomic_DNA"/>
</dbReference>
<dbReference type="RefSeq" id="WP_119279129.1">
    <property type="nucleotide sequence ID" value="NZ_QWLA01000059.1"/>
</dbReference>
<dbReference type="OrthoDB" id="9908793at2"/>
<evidence type="ECO:0000313" key="3">
    <source>
        <dbReference type="Proteomes" id="UP000265341"/>
    </source>
</evidence>
<sequence>MKPSLPHTTAAPTVPLGELSRLSGYSERSLRRAVERIRAEGGDLEAKDGRVGGADLPLLLAALHELATEYRSGQGGQATPPIHEHFDALRQRRERGEAPVLPEPYAALLQAPAKRGPAREEPPAPRQAEGPDAGAPRDPQDDALARELARLNERLGEFGDRLGRLELRLSHLEGRFAAAERGLRSVELLPDDEEAEGSLYALVTGLLGAFNDRLGAVERQVAQATGDMASIALKLADNDKELRDLLRDLLAQLSPR</sequence>
<dbReference type="Proteomes" id="UP000265341">
    <property type="component" value="Unassembled WGS sequence"/>
</dbReference>
<accession>A0A399ELR2</accession>
<protein>
    <submittedName>
        <fullName evidence="2">Uncharacterized protein</fullName>
    </submittedName>
</protein>
<dbReference type="AlphaFoldDB" id="A0A399ELR2"/>
<name>A0A399ELR2_9DEIN</name>
<feature type="region of interest" description="Disordered" evidence="1">
    <location>
        <begin position="112"/>
        <end position="140"/>
    </location>
</feature>